<dbReference type="EMBL" id="CP061800">
    <property type="protein sequence ID" value="QTA86812.1"/>
    <property type="molecule type" value="Genomic_DNA"/>
</dbReference>
<reference evidence="1" key="1">
    <citation type="journal article" date="2021" name="Microb. Physiol.">
        <title>Proteogenomic Insights into the Physiology of Marine, Sulfate-Reducing, Filamentous Desulfonema limicola and Desulfonema magnum.</title>
        <authorList>
            <person name="Schnaars V."/>
            <person name="Wohlbrand L."/>
            <person name="Scheve S."/>
            <person name="Hinrichs C."/>
            <person name="Reinhardt R."/>
            <person name="Rabus R."/>
        </authorList>
    </citation>
    <scope>NUCLEOTIDE SEQUENCE</scope>
    <source>
        <strain evidence="1">4be13</strain>
    </source>
</reference>
<evidence type="ECO:0000313" key="1">
    <source>
        <dbReference type="EMBL" id="QTA86812.1"/>
    </source>
</evidence>
<keyword evidence="2" id="KW-1185">Reference proteome</keyword>
<accession>A0A975BJN7</accession>
<protein>
    <submittedName>
        <fullName evidence="1">Uncharacterized protein</fullName>
    </submittedName>
</protein>
<dbReference type="Proteomes" id="UP000663722">
    <property type="component" value="Chromosome"/>
</dbReference>
<dbReference type="KEGG" id="dmm:dnm_028360"/>
<evidence type="ECO:0000313" key="2">
    <source>
        <dbReference type="Proteomes" id="UP000663722"/>
    </source>
</evidence>
<gene>
    <name evidence="1" type="ORF">dnm_028360</name>
</gene>
<name>A0A975BJN7_9BACT</name>
<sequence length="84" mass="8607">MPGRESPVGAACLQHPFIMPGRESPAGAACLHATNIPSPAGFGGDLQTCCYKYAAPAGFGGDLQTCCYKYAAPAGFGRPPLHPL</sequence>
<organism evidence="1 2">
    <name type="scientific">Desulfonema magnum</name>
    <dbReference type="NCBI Taxonomy" id="45655"/>
    <lineage>
        <taxon>Bacteria</taxon>
        <taxon>Pseudomonadati</taxon>
        <taxon>Thermodesulfobacteriota</taxon>
        <taxon>Desulfobacteria</taxon>
        <taxon>Desulfobacterales</taxon>
        <taxon>Desulfococcaceae</taxon>
        <taxon>Desulfonema</taxon>
    </lineage>
</organism>
<dbReference type="AlphaFoldDB" id="A0A975BJN7"/>
<proteinExistence type="predicted"/>